<dbReference type="Gene3D" id="2.40.50.430">
    <property type="match status" value="1"/>
</dbReference>
<dbReference type="OrthoDB" id="3763at2759"/>
<dbReference type="InterPro" id="IPR024826">
    <property type="entry name" value="DNA_pol_delta/II_ssu"/>
</dbReference>
<protein>
    <recommendedName>
        <fullName evidence="7">DNA polymerase delta subunit OB-fold domain-containing protein</fullName>
    </recommendedName>
</protein>
<dbReference type="InterPro" id="IPR040663">
    <property type="entry name" value="DNA_pol_D_N"/>
</dbReference>
<organism evidence="5 6">
    <name type="scientific">Steinernema carpocapsae</name>
    <name type="common">Entomopathogenic nematode</name>
    <dbReference type="NCBI Taxonomy" id="34508"/>
    <lineage>
        <taxon>Eukaryota</taxon>
        <taxon>Metazoa</taxon>
        <taxon>Ecdysozoa</taxon>
        <taxon>Nematoda</taxon>
        <taxon>Chromadorea</taxon>
        <taxon>Rhabditida</taxon>
        <taxon>Tylenchina</taxon>
        <taxon>Panagrolaimomorpha</taxon>
        <taxon>Strongyloidoidea</taxon>
        <taxon>Steinernematidae</taxon>
        <taxon>Steinernema</taxon>
    </lineage>
</organism>
<dbReference type="PANTHER" id="PTHR10416">
    <property type="entry name" value="DNA POLYMERASE DELTA SUBUNIT 2"/>
    <property type="match status" value="1"/>
</dbReference>
<name>A0A4U5M6E6_STECR</name>
<feature type="domain" description="DNA polymerase delta subunit OB-fold" evidence="4">
    <location>
        <begin position="36"/>
        <end position="168"/>
    </location>
</feature>
<dbReference type="AlphaFoldDB" id="A0A4U5M6E6"/>
<evidence type="ECO:0000256" key="1">
    <source>
        <dbReference type="ARBA" id="ARBA00006035"/>
    </source>
</evidence>
<evidence type="ECO:0000313" key="6">
    <source>
        <dbReference type="Proteomes" id="UP000298663"/>
    </source>
</evidence>
<dbReference type="GO" id="GO:0003677">
    <property type="term" value="F:DNA binding"/>
    <property type="evidence" value="ECO:0007669"/>
    <property type="project" value="InterPro"/>
</dbReference>
<dbReference type="GO" id="GO:0043625">
    <property type="term" value="C:delta DNA polymerase complex"/>
    <property type="evidence" value="ECO:0007669"/>
    <property type="project" value="TreeGrafter"/>
</dbReference>
<keyword evidence="6" id="KW-1185">Reference proteome</keyword>
<dbReference type="InterPro" id="IPR007185">
    <property type="entry name" value="DNA_pol_a/d/e_bsu"/>
</dbReference>
<dbReference type="STRING" id="34508.A0A4U5M6E6"/>
<feature type="domain" description="DNA polymerase alpha/delta/epsilon subunit B" evidence="3">
    <location>
        <begin position="189"/>
        <end position="330"/>
    </location>
</feature>
<comment type="similarity">
    <text evidence="1">Belongs to the DNA polymerase delta/II small subunit family.</text>
</comment>
<proteinExistence type="inferred from homology"/>
<dbReference type="PANTHER" id="PTHR10416:SF0">
    <property type="entry name" value="DNA POLYMERASE DELTA SUBUNIT 2"/>
    <property type="match status" value="1"/>
</dbReference>
<evidence type="ECO:0000313" key="5">
    <source>
        <dbReference type="EMBL" id="TKR64436.1"/>
    </source>
</evidence>
<gene>
    <name evidence="5" type="ORF">L596_024965</name>
</gene>
<dbReference type="GO" id="GO:0006271">
    <property type="term" value="P:DNA strand elongation involved in DNA replication"/>
    <property type="evidence" value="ECO:0007669"/>
    <property type="project" value="TreeGrafter"/>
</dbReference>
<dbReference type="EMBL" id="AZBU02000009">
    <property type="protein sequence ID" value="TKR64436.1"/>
    <property type="molecule type" value="Genomic_DNA"/>
</dbReference>
<dbReference type="Pfam" id="PF04042">
    <property type="entry name" value="DNA_pol_E_B"/>
    <property type="match status" value="1"/>
</dbReference>
<evidence type="ECO:0000256" key="2">
    <source>
        <dbReference type="ARBA" id="ARBA00022705"/>
    </source>
</evidence>
<dbReference type="Pfam" id="PF18018">
    <property type="entry name" value="DNA_pol_D_N"/>
    <property type="match status" value="1"/>
</dbReference>
<comment type="caution">
    <text evidence="5">The sequence shown here is derived from an EMBL/GenBank/DDBJ whole genome shotgun (WGS) entry which is preliminary data.</text>
</comment>
<evidence type="ECO:0000259" key="3">
    <source>
        <dbReference type="Pfam" id="PF04042"/>
    </source>
</evidence>
<accession>A0A4U5M6E6</accession>
<keyword evidence="2" id="KW-0235">DNA replication</keyword>
<evidence type="ECO:0008006" key="7">
    <source>
        <dbReference type="Google" id="ProtNLM"/>
    </source>
</evidence>
<dbReference type="Gene3D" id="3.60.21.50">
    <property type="match status" value="1"/>
</dbReference>
<dbReference type="Proteomes" id="UP000298663">
    <property type="component" value="Unassembled WGS sequence"/>
</dbReference>
<reference evidence="5 6" key="1">
    <citation type="journal article" date="2015" name="Genome Biol.">
        <title>Comparative genomics of Steinernema reveals deeply conserved gene regulatory networks.</title>
        <authorList>
            <person name="Dillman A.R."/>
            <person name="Macchietto M."/>
            <person name="Porter C.F."/>
            <person name="Rogers A."/>
            <person name="Williams B."/>
            <person name="Antoshechkin I."/>
            <person name="Lee M.M."/>
            <person name="Goodwin Z."/>
            <person name="Lu X."/>
            <person name="Lewis E.E."/>
            <person name="Goodrich-Blair H."/>
            <person name="Stock S.P."/>
            <person name="Adams B.J."/>
            <person name="Sternberg P.W."/>
            <person name="Mortazavi A."/>
        </authorList>
    </citation>
    <scope>NUCLEOTIDE SEQUENCE [LARGE SCALE GENOMIC DNA]</scope>
    <source>
        <strain evidence="5 6">ALL</strain>
    </source>
</reference>
<sequence length="343" mass="38940">MQLKEEAMDEKFPYENLCAQFLMKPEDHAAASFKRQFCFFYQERIEAMRPRILERARKEIDPDPVQITRLVGLKPNKKVVIVGLVLKHMKRRPSVLREMAKEDDGQEVMLPDPLIADRLIAEEDWLEFEDGQQMVKLEGNIDKNLYVTGCVIGLYGHRMEGDKFHVDRVVTPSIKPQAALPPCDEDRYIAFISGLQITAKVELDSDLRKALASVQSFLCNEFGEFCDENGKPYKIERLVIAGESIGLTEEGHQYSTSARYLTRNEEAPSLAALRQLDAFISTLTGAIPVDLMPGPSDPASIMYPQQPMHKACFPSSSHHGKMINFCTNPHISGWESFCSWELQ</sequence>
<evidence type="ECO:0000259" key="4">
    <source>
        <dbReference type="Pfam" id="PF18018"/>
    </source>
</evidence>
<reference evidence="5 6" key="2">
    <citation type="journal article" date="2019" name="G3 (Bethesda)">
        <title>Hybrid Assembly of the Genome of the Entomopathogenic Nematode Steinernema carpocapsae Identifies the X-Chromosome.</title>
        <authorList>
            <person name="Serra L."/>
            <person name="Macchietto M."/>
            <person name="Macias-Munoz A."/>
            <person name="McGill C.J."/>
            <person name="Rodriguez I.M."/>
            <person name="Rodriguez B."/>
            <person name="Murad R."/>
            <person name="Mortazavi A."/>
        </authorList>
    </citation>
    <scope>NUCLEOTIDE SEQUENCE [LARGE SCALE GENOMIC DNA]</scope>
    <source>
        <strain evidence="5 6">ALL</strain>
    </source>
</reference>